<keyword evidence="2" id="KW-1185">Reference proteome</keyword>
<name>A0A2K9PXM6_9FLAO</name>
<dbReference type="Proteomes" id="UP000235826">
    <property type="component" value="Chromosome"/>
</dbReference>
<dbReference type="AlphaFoldDB" id="A0A2K9PXM6"/>
<proteinExistence type="predicted"/>
<sequence length="124" mass="14487">MKNLTEKKVFEFFETFGTDKDWKSLLADDINFTSPMDEVDDKDKFIELDTQFRQLVKKASVKWIITNDEQASALVNYDMALPTGDSLNITFSEIINLDNQKIKSIEVFFDTAKFYEFLSKMETK</sequence>
<accession>A0A2K9PXM6</accession>
<evidence type="ECO:0000313" key="1">
    <source>
        <dbReference type="EMBL" id="AUP81297.1"/>
    </source>
</evidence>
<dbReference type="OrthoDB" id="354133at117743"/>
<dbReference type="Gene3D" id="3.10.450.50">
    <property type="match status" value="1"/>
</dbReference>
<dbReference type="SUPFAM" id="SSF54427">
    <property type="entry name" value="NTF2-like"/>
    <property type="match status" value="1"/>
</dbReference>
<dbReference type="InterPro" id="IPR032710">
    <property type="entry name" value="NTF2-like_dom_sf"/>
</dbReference>
<dbReference type="RefSeq" id="WP_102757939.1">
    <property type="nucleotide sequence ID" value="NZ_CP025791.1"/>
</dbReference>
<reference evidence="1 2" key="1">
    <citation type="submission" date="2018-01" db="EMBL/GenBank/DDBJ databases">
        <title>Complete genome sequence of Flavivirga eckloniae ECD14 isolated from seaweed Ecklonia cava.</title>
        <authorList>
            <person name="Lee J.H."/>
            <person name="Baik K.S."/>
            <person name="Seong C.N."/>
        </authorList>
    </citation>
    <scope>NUCLEOTIDE SEQUENCE [LARGE SCALE GENOMIC DNA]</scope>
    <source>
        <strain evidence="1 2">ECD14</strain>
    </source>
</reference>
<dbReference type="EMBL" id="CP025791">
    <property type="protein sequence ID" value="AUP81297.1"/>
    <property type="molecule type" value="Genomic_DNA"/>
</dbReference>
<organism evidence="1 2">
    <name type="scientific">Flavivirga eckloniae</name>
    <dbReference type="NCBI Taxonomy" id="1803846"/>
    <lineage>
        <taxon>Bacteria</taxon>
        <taxon>Pseudomonadati</taxon>
        <taxon>Bacteroidota</taxon>
        <taxon>Flavobacteriia</taxon>
        <taxon>Flavobacteriales</taxon>
        <taxon>Flavobacteriaceae</taxon>
        <taxon>Flavivirga</taxon>
    </lineage>
</organism>
<evidence type="ECO:0008006" key="3">
    <source>
        <dbReference type="Google" id="ProtNLM"/>
    </source>
</evidence>
<protein>
    <recommendedName>
        <fullName evidence="3">SnoaL-like domain-containing protein</fullName>
    </recommendedName>
</protein>
<dbReference type="KEGG" id="fek:C1H87_22285"/>
<evidence type="ECO:0000313" key="2">
    <source>
        <dbReference type="Proteomes" id="UP000235826"/>
    </source>
</evidence>
<gene>
    <name evidence="1" type="ORF">C1H87_22285</name>
</gene>